<gene>
    <name evidence="2" type="ORF">OIDMADRAFT_25665</name>
</gene>
<evidence type="ECO:0000313" key="3">
    <source>
        <dbReference type="Proteomes" id="UP000054321"/>
    </source>
</evidence>
<feature type="region of interest" description="Disordered" evidence="1">
    <location>
        <begin position="17"/>
        <end position="52"/>
    </location>
</feature>
<evidence type="ECO:0000313" key="2">
    <source>
        <dbReference type="EMBL" id="KIN05065.1"/>
    </source>
</evidence>
<dbReference type="AlphaFoldDB" id="A0A0C3HPX3"/>
<evidence type="ECO:0000256" key="1">
    <source>
        <dbReference type="SAM" id="MobiDB-lite"/>
    </source>
</evidence>
<organism evidence="2 3">
    <name type="scientific">Oidiodendron maius (strain Zn)</name>
    <dbReference type="NCBI Taxonomy" id="913774"/>
    <lineage>
        <taxon>Eukaryota</taxon>
        <taxon>Fungi</taxon>
        <taxon>Dikarya</taxon>
        <taxon>Ascomycota</taxon>
        <taxon>Pezizomycotina</taxon>
        <taxon>Leotiomycetes</taxon>
        <taxon>Leotiomycetes incertae sedis</taxon>
        <taxon>Myxotrichaceae</taxon>
        <taxon>Oidiodendron</taxon>
    </lineage>
</organism>
<proteinExistence type="predicted"/>
<reference evidence="3" key="2">
    <citation type="submission" date="2015-01" db="EMBL/GenBank/DDBJ databases">
        <title>Evolutionary Origins and Diversification of the Mycorrhizal Mutualists.</title>
        <authorList>
            <consortium name="DOE Joint Genome Institute"/>
            <consortium name="Mycorrhizal Genomics Consortium"/>
            <person name="Kohler A."/>
            <person name="Kuo A."/>
            <person name="Nagy L.G."/>
            <person name="Floudas D."/>
            <person name="Copeland A."/>
            <person name="Barry K.W."/>
            <person name="Cichocki N."/>
            <person name="Veneault-Fourrey C."/>
            <person name="LaButti K."/>
            <person name="Lindquist E.A."/>
            <person name="Lipzen A."/>
            <person name="Lundell T."/>
            <person name="Morin E."/>
            <person name="Murat C."/>
            <person name="Riley R."/>
            <person name="Ohm R."/>
            <person name="Sun H."/>
            <person name="Tunlid A."/>
            <person name="Henrissat B."/>
            <person name="Grigoriev I.V."/>
            <person name="Hibbett D.S."/>
            <person name="Martin F."/>
        </authorList>
    </citation>
    <scope>NUCLEOTIDE SEQUENCE [LARGE SCALE GENOMIC DNA]</scope>
    <source>
        <strain evidence="3">Zn</strain>
    </source>
</reference>
<name>A0A0C3HPX3_OIDMZ</name>
<reference evidence="2 3" key="1">
    <citation type="submission" date="2014-04" db="EMBL/GenBank/DDBJ databases">
        <authorList>
            <consortium name="DOE Joint Genome Institute"/>
            <person name="Kuo A."/>
            <person name="Martino E."/>
            <person name="Perotto S."/>
            <person name="Kohler A."/>
            <person name="Nagy L.G."/>
            <person name="Floudas D."/>
            <person name="Copeland A."/>
            <person name="Barry K.W."/>
            <person name="Cichocki N."/>
            <person name="Veneault-Fourrey C."/>
            <person name="LaButti K."/>
            <person name="Lindquist E.A."/>
            <person name="Lipzen A."/>
            <person name="Lundell T."/>
            <person name="Morin E."/>
            <person name="Murat C."/>
            <person name="Sun H."/>
            <person name="Tunlid A."/>
            <person name="Henrissat B."/>
            <person name="Grigoriev I.V."/>
            <person name="Hibbett D.S."/>
            <person name="Martin F."/>
            <person name="Nordberg H.P."/>
            <person name="Cantor M.N."/>
            <person name="Hua S.X."/>
        </authorList>
    </citation>
    <scope>NUCLEOTIDE SEQUENCE [LARGE SCALE GENOMIC DNA]</scope>
    <source>
        <strain evidence="2 3">Zn</strain>
    </source>
</reference>
<accession>A0A0C3HPX3</accession>
<dbReference type="EMBL" id="KN832872">
    <property type="protein sequence ID" value="KIN05065.1"/>
    <property type="molecule type" value="Genomic_DNA"/>
</dbReference>
<dbReference type="InParanoid" id="A0A0C3HPX3"/>
<protein>
    <submittedName>
        <fullName evidence="2">Uncharacterized protein</fullName>
    </submittedName>
</protein>
<dbReference type="Proteomes" id="UP000054321">
    <property type="component" value="Unassembled WGS sequence"/>
</dbReference>
<keyword evidence="3" id="KW-1185">Reference proteome</keyword>
<sequence>MADWVRGWKLYSAQGHHGRFGQRRAVASDPETAADASRTKRPKNSIAQLDKREALTDGRDGCRGAAYQGIWGWMSVGMRREETCDGEASESTGKRERERLVKGAVEGAVVR</sequence>
<dbReference type="HOGENOM" id="CLU_2159126_0_0_1"/>